<sequence>MDFLRKLFHLKKKLITEFRIDTVDFVVIPKETTSDEKRNRTDKRFLKKKEEITEFRIDTVDYMVIPKEDETEMSNQTCVFVEPHPKLKSILRSPSRPRDLDRGVKQKGSNECCHMVK</sequence>
<evidence type="ECO:0000256" key="1">
    <source>
        <dbReference type="SAM" id="MobiDB-lite"/>
    </source>
</evidence>
<reference evidence="2" key="1">
    <citation type="journal article" date="2020" name="bioRxiv">
        <title>Chromosome-level reference genome of the European wasp spider Argiope bruennichi: a resource for studies on range expansion and evolutionary adaptation.</title>
        <authorList>
            <person name="Sheffer M.M."/>
            <person name="Hoppe A."/>
            <person name="Krehenwinkel H."/>
            <person name="Uhl G."/>
            <person name="Kuss A.W."/>
            <person name="Jensen L."/>
            <person name="Jensen C."/>
            <person name="Gillespie R.G."/>
            <person name="Hoff K.J."/>
            <person name="Prost S."/>
        </authorList>
    </citation>
    <scope>NUCLEOTIDE SEQUENCE</scope>
</reference>
<dbReference type="EMBL" id="JABXBU010000003">
    <property type="protein sequence ID" value="KAF8793110.1"/>
    <property type="molecule type" value="Genomic_DNA"/>
</dbReference>
<comment type="caution">
    <text evidence="2">The sequence shown here is derived from an EMBL/GenBank/DDBJ whole genome shotgun (WGS) entry which is preliminary data.</text>
</comment>
<feature type="region of interest" description="Disordered" evidence="1">
    <location>
        <begin position="91"/>
        <end position="117"/>
    </location>
</feature>
<accession>A0A8T0FU97</accession>
<organism evidence="2 3">
    <name type="scientific">Argiope bruennichi</name>
    <name type="common">Wasp spider</name>
    <name type="synonym">Aranea bruennichi</name>
    <dbReference type="NCBI Taxonomy" id="94029"/>
    <lineage>
        <taxon>Eukaryota</taxon>
        <taxon>Metazoa</taxon>
        <taxon>Ecdysozoa</taxon>
        <taxon>Arthropoda</taxon>
        <taxon>Chelicerata</taxon>
        <taxon>Arachnida</taxon>
        <taxon>Araneae</taxon>
        <taxon>Araneomorphae</taxon>
        <taxon>Entelegynae</taxon>
        <taxon>Araneoidea</taxon>
        <taxon>Araneidae</taxon>
        <taxon>Argiope</taxon>
    </lineage>
</organism>
<evidence type="ECO:0000313" key="3">
    <source>
        <dbReference type="Proteomes" id="UP000807504"/>
    </source>
</evidence>
<evidence type="ECO:0000313" key="2">
    <source>
        <dbReference type="EMBL" id="KAF8793110.1"/>
    </source>
</evidence>
<gene>
    <name evidence="2" type="ORF">HNY73_004634</name>
</gene>
<name>A0A8T0FU97_ARGBR</name>
<keyword evidence="3" id="KW-1185">Reference proteome</keyword>
<reference evidence="2" key="2">
    <citation type="submission" date="2020-06" db="EMBL/GenBank/DDBJ databases">
        <authorList>
            <person name="Sheffer M."/>
        </authorList>
    </citation>
    <scope>NUCLEOTIDE SEQUENCE</scope>
</reference>
<dbReference type="Proteomes" id="UP000807504">
    <property type="component" value="Unassembled WGS sequence"/>
</dbReference>
<dbReference type="AlphaFoldDB" id="A0A8T0FU97"/>
<proteinExistence type="predicted"/>
<protein>
    <submittedName>
        <fullName evidence="2">Uncharacterized protein</fullName>
    </submittedName>
</protein>